<dbReference type="EMBL" id="FUKP01000006">
    <property type="protein sequence ID" value="SJN16223.1"/>
    <property type="molecule type" value="Genomic_DNA"/>
</dbReference>
<name>A0A1R4IAA2_9MICC</name>
<feature type="region of interest" description="Disordered" evidence="1">
    <location>
        <begin position="120"/>
        <end position="145"/>
    </location>
</feature>
<sequence>MTGGFDLLGSLMSGSSPDEAARDTTTAAHPGAPGSSSRGRDAGAAGSADGADGAPLPCSARGCSAEAAFGLRWNNPRIHTPERRKTWLACPVHREHLTAFLSDRGFLRETVDVAELPGLDCPADAAAGRASTADRTPSTRGGDAE</sequence>
<protein>
    <recommendedName>
        <fullName evidence="4">Acetone carboxylase</fullName>
    </recommendedName>
</protein>
<accession>A0A1R4IAA2</accession>
<proteinExistence type="predicted"/>
<gene>
    <name evidence="2" type="ORF">FM125_00780</name>
</gene>
<dbReference type="Proteomes" id="UP000196230">
    <property type="component" value="Unassembled WGS sequence"/>
</dbReference>
<reference evidence="2 3" key="1">
    <citation type="submission" date="2017-02" db="EMBL/GenBank/DDBJ databases">
        <authorList>
            <person name="Peterson S.W."/>
        </authorList>
    </citation>
    <scope>NUCLEOTIDE SEQUENCE [LARGE SCALE GENOMIC DNA]</scope>
    <source>
        <strain evidence="2 3">2B3F</strain>
    </source>
</reference>
<feature type="region of interest" description="Disordered" evidence="1">
    <location>
        <begin position="1"/>
        <end position="57"/>
    </location>
</feature>
<evidence type="ECO:0000256" key="1">
    <source>
        <dbReference type="SAM" id="MobiDB-lite"/>
    </source>
</evidence>
<dbReference type="RefSeq" id="WP_070638311.1">
    <property type="nucleotide sequence ID" value="NZ_CP126965.1"/>
</dbReference>
<evidence type="ECO:0008006" key="4">
    <source>
        <dbReference type="Google" id="ProtNLM"/>
    </source>
</evidence>
<feature type="compositionally biased region" description="Low complexity" evidence="1">
    <location>
        <begin position="123"/>
        <end position="136"/>
    </location>
</feature>
<evidence type="ECO:0000313" key="3">
    <source>
        <dbReference type="Proteomes" id="UP000196230"/>
    </source>
</evidence>
<organism evidence="2 3">
    <name type="scientific">Micrococcus lylae</name>
    <dbReference type="NCBI Taxonomy" id="1273"/>
    <lineage>
        <taxon>Bacteria</taxon>
        <taxon>Bacillati</taxon>
        <taxon>Actinomycetota</taxon>
        <taxon>Actinomycetes</taxon>
        <taxon>Micrococcales</taxon>
        <taxon>Micrococcaceae</taxon>
        <taxon>Micrococcus</taxon>
    </lineage>
</organism>
<dbReference type="AlphaFoldDB" id="A0A1R4IAA2"/>
<feature type="compositionally biased region" description="Low complexity" evidence="1">
    <location>
        <begin position="30"/>
        <end position="55"/>
    </location>
</feature>
<evidence type="ECO:0000313" key="2">
    <source>
        <dbReference type="EMBL" id="SJN16223.1"/>
    </source>
</evidence>